<feature type="region of interest" description="Disordered" evidence="3">
    <location>
        <begin position="527"/>
        <end position="566"/>
    </location>
</feature>
<keyword evidence="1" id="KW-0238">DNA-binding</keyword>
<sequence>MAKKRSLKAKLTRISRSKQKTDKPIYQRLIGIESKIEYHPFLEDWGNQYQSLLRSALNDRQKGISEINIEKSYQKKYNIQWAWADSLATNASSVFDQLTTGKENQISFLETDLKAGFAKAAENLETLENGYKNPSQQNLRNFNKKLLGVKSKLKRLQRKQQQLLKLKQEERLHICWGSKKLFKAQYNLEENGYSNHEEWLEDWRKKRGGNFYSVGKGSVNGNNPVTKIHHKQDDIFSVTITVPRCYQEIYGQKITLEFEITKQRKHDLLYALESNKPVTVQIFRREHKDNQWYIHLSTYVQAVPYISHKRNGCLGIDLNAESIDLVYVKKDGNLHHTDGKKTLFSWEIPTGTTGQVEAKLRDIVAEIVRIGESYQCPIACEDLDFSKKKATLRHSSKKYNRMLSGFIYDKFRAFLVARAEKYGIEVIFKNPFATSVIGMVKYMAKYGLNSAYAAAMVIARRALGFSERIPRSKEPIIGICISSPEDKEVQSWGQWGKICKLLREQKLSRHQMFESAKVLEALHDAVSRTRMGKSPPRQGRKVKSASKPVVFSNSKIQGESPMPQNC</sequence>
<reference evidence="4 5" key="1">
    <citation type="journal article" date="2011" name="Front. Microbiol.">
        <title>Two Strains of Crocosphaera watsonii with Highly Conserved Genomes are Distinguished by Strain-Specific Features.</title>
        <authorList>
            <person name="Bench S.R."/>
            <person name="Ilikchyan I.N."/>
            <person name="Tripp H.J."/>
            <person name="Zehr J.P."/>
        </authorList>
    </citation>
    <scope>NUCLEOTIDE SEQUENCE [LARGE SCALE GENOMIC DNA]</scope>
    <source>
        <strain evidence="4 5">WH 0003</strain>
    </source>
</reference>
<evidence type="ECO:0000313" key="5">
    <source>
        <dbReference type="Proteomes" id="UP000003477"/>
    </source>
</evidence>
<protein>
    <submittedName>
        <fullName evidence="4">Hypothetical Transposase-like protein, IS200/IS605 family</fullName>
    </submittedName>
</protein>
<evidence type="ECO:0000313" key="4">
    <source>
        <dbReference type="EMBL" id="EHJ14108.1"/>
    </source>
</evidence>
<dbReference type="RefSeq" id="WP_007309682.1">
    <property type="nucleotide sequence ID" value="NZ_AESD01000194.1"/>
</dbReference>
<keyword evidence="2" id="KW-0175">Coiled coil</keyword>
<dbReference type="Proteomes" id="UP000003477">
    <property type="component" value="Unassembled WGS sequence"/>
</dbReference>
<feature type="coiled-coil region" evidence="2">
    <location>
        <begin position="139"/>
        <end position="173"/>
    </location>
</feature>
<feature type="compositionally biased region" description="Polar residues" evidence="3">
    <location>
        <begin position="551"/>
        <end position="566"/>
    </location>
</feature>
<dbReference type="EMBL" id="AESD01000194">
    <property type="protein sequence ID" value="EHJ14108.1"/>
    <property type="molecule type" value="Genomic_DNA"/>
</dbReference>
<evidence type="ECO:0000256" key="2">
    <source>
        <dbReference type="SAM" id="Coils"/>
    </source>
</evidence>
<gene>
    <name evidence="4" type="ORF">CWATWH0003_1209</name>
</gene>
<dbReference type="NCBIfam" id="TIGR01766">
    <property type="entry name" value="IS200/IS605 family accessory protein TnpB-like domain"/>
    <property type="match status" value="1"/>
</dbReference>
<dbReference type="InterPro" id="IPR010095">
    <property type="entry name" value="Cas12f1-like_TNB"/>
</dbReference>
<dbReference type="PATRIC" id="fig|423471.3.peg.1116"/>
<name>G5J122_CROWT</name>
<organism evidence="4 5">
    <name type="scientific">Crocosphaera watsonii WH 0003</name>
    <dbReference type="NCBI Taxonomy" id="423471"/>
    <lineage>
        <taxon>Bacteria</taxon>
        <taxon>Bacillati</taxon>
        <taxon>Cyanobacteriota</taxon>
        <taxon>Cyanophyceae</taxon>
        <taxon>Oscillatoriophycideae</taxon>
        <taxon>Chroococcales</taxon>
        <taxon>Aphanothecaceae</taxon>
        <taxon>Crocosphaera</taxon>
    </lineage>
</organism>
<proteinExistence type="predicted"/>
<comment type="caution">
    <text evidence="4">The sequence shown here is derived from an EMBL/GenBank/DDBJ whole genome shotgun (WGS) entry which is preliminary data.</text>
</comment>
<accession>G5J122</accession>
<evidence type="ECO:0000256" key="1">
    <source>
        <dbReference type="ARBA" id="ARBA00023125"/>
    </source>
</evidence>
<dbReference type="GO" id="GO:0003677">
    <property type="term" value="F:DNA binding"/>
    <property type="evidence" value="ECO:0007669"/>
    <property type="project" value="UniProtKB-KW"/>
</dbReference>
<dbReference type="AlphaFoldDB" id="G5J122"/>
<dbReference type="GeneID" id="88765039"/>
<evidence type="ECO:0000256" key="3">
    <source>
        <dbReference type="SAM" id="MobiDB-lite"/>
    </source>
</evidence>